<keyword evidence="3" id="KW-1185">Reference proteome</keyword>
<evidence type="ECO:0000256" key="1">
    <source>
        <dbReference type="SAM" id="MobiDB-lite"/>
    </source>
</evidence>
<comment type="caution">
    <text evidence="2">The sequence shown here is derived from an EMBL/GenBank/DDBJ whole genome shotgun (WGS) entry which is preliminary data.</text>
</comment>
<gene>
    <name evidence="2" type="ORF">OB955_24930</name>
</gene>
<sequence length="41" mass="4500">MSRTEEANDTTKAGATLQELHAPRDIIGPQIRALIEEHAKS</sequence>
<evidence type="ECO:0000313" key="2">
    <source>
        <dbReference type="EMBL" id="MCU4975925.1"/>
    </source>
</evidence>
<name>A0ABT2QLX6_9EURY</name>
<evidence type="ECO:0000313" key="3">
    <source>
        <dbReference type="Proteomes" id="UP001320972"/>
    </source>
</evidence>
<organism evidence="2 3">
    <name type="scientific">Natronoglomus mannanivorans</name>
    <dbReference type="NCBI Taxonomy" id="2979990"/>
    <lineage>
        <taxon>Archaea</taxon>
        <taxon>Methanobacteriati</taxon>
        <taxon>Methanobacteriota</taxon>
        <taxon>Stenosarchaea group</taxon>
        <taxon>Halobacteria</taxon>
        <taxon>Halobacteriales</taxon>
        <taxon>Natrialbaceae</taxon>
        <taxon>Natronoglomus</taxon>
    </lineage>
</organism>
<dbReference type="Proteomes" id="UP001320972">
    <property type="component" value="Unassembled WGS sequence"/>
</dbReference>
<accession>A0ABT2QLX6</accession>
<proteinExistence type="predicted"/>
<protein>
    <submittedName>
        <fullName evidence="2">Uncharacterized protein</fullName>
    </submittedName>
</protein>
<feature type="region of interest" description="Disordered" evidence="1">
    <location>
        <begin position="1"/>
        <end position="26"/>
    </location>
</feature>
<reference evidence="2 3" key="1">
    <citation type="submission" date="2022-09" db="EMBL/GenBank/DDBJ databases">
        <title>Enrichment on poylsaccharides allowed isolation of novel metabolic and taxonomic groups of Haloarchaea.</title>
        <authorList>
            <person name="Sorokin D.Y."/>
            <person name="Elcheninov A.G."/>
            <person name="Khizhniak T.V."/>
            <person name="Kolganova T.V."/>
            <person name="Kublanov I.V."/>
        </authorList>
    </citation>
    <scope>NUCLEOTIDE SEQUENCE [LARGE SCALE GENOMIC DNA]</scope>
    <source>
        <strain evidence="2 3">AArc-m2/3/4</strain>
    </source>
</reference>
<dbReference type="RefSeq" id="WP_338009472.1">
    <property type="nucleotide sequence ID" value="NZ_JAOPKB010000029.1"/>
</dbReference>
<dbReference type="EMBL" id="JAOPKB010000029">
    <property type="protein sequence ID" value="MCU4975925.1"/>
    <property type="molecule type" value="Genomic_DNA"/>
</dbReference>